<dbReference type="PROSITE" id="PS51257">
    <property type="entry name" value="PROKAR_LIPOPROTEIN"/>
    <property type="match status" value="1"/>
</dbReference>
<dbReference type="Pfam" id="PF14321">
    <property type="entry name" value="DUF4382"/>
    <property type="match status" value="1"/>
</dbReference>
<feature type="domain" description="DUF4382" evidence="1">
    <location>
        <begin position="42"/>
        <end position="214"/>
    </location>
</feature>
<evidence type="ECO:0000313" key="3">
    <source>
        <dbReference type="Proteomes" id="UP000679126"/>
    </source>
</evidence>
<keyword evidence="3" id="KW-1185">Reference proteome</keyword>
<comment type="caution">
    <text evidence="2">The sequence shown here is derived from an EMBL/GenBank/DDBJ whole genome shotgun (WGS) entry which is preliminary data.</text>
</comment>
<organism evidence="2 3">
    <name type="scientific">Chitinophaga chungangae</name>
    <dbReference type="NCBI Taxonomy" id="2821488"/>
    <lineage>
        <taxon>Bacteria</taxon>
        <taxon>Pseudomonadati</taxon>
        <taxon>Bacteroidota</taxon>
        <taxon>Chitinophagia</taxon>
        <taxon>Chitinophagales</taxon>
        <taxon>Chitinophagaceae</taxon>
        <taxon>Chitinophaga</taxon>
    </lineage>
</organism>
<dbReference type="EMBL" id="JAGHKP010000003">
    <property type="protein sequence ID" value="MBO9153930.1"/>
    <property type="molecule type" value="Genomic_DNA"/>
</dbReference>
<dbReference type="Gene3D" id="2.60.40.1120">
    <property type="entry name" value="Carboxypeptidase-like, regulatory domain"/>
    <property type="match status" value="1"/>
</dbReference>
<dbReference type="InterPro" id="IPR025491">
    <property type="entry name" value="DUF4382"/>
</dbReference>
<dbReference type="RefSeq" id="WP_209147053.1">
    <property type="nucleotide sequence ID" value="NZ_JAGHKP010000003.1"/>
</dbReference>
<dbReference type="Proteomes" id="UP000679126">
    <property type="component" value="Unassembled WGS sequence"/>
</dbReference>
<accession>A0ABS3YGW7</accession>
<proteinExistence type="predicted"/>
<sequence>MKNMFRKMGLPVLLLGAFSIIIYACTKNNSAEPEKVPDGMQRVSLKLTDDPGLFDKVNIDIQRVEVLVDTCNQGRGDDDDDDDRWNDRDRCGWWEDWRDRERNKECDVWDTLDINPGVYDLLQLRNGVDTSLANGIVRKGRIEKIRITLGPNNSLVKDSITYPLKSINGQVKILIKVRHEEWDEITPDNLQLWLDFDVQRSIIQVSRGKFILKPVIHVWTVKQTGSVSGKVLPADAESVITVFNSLDSLYAIPGRQGEFKVRGLKTGTYSVFVNAGNGYMDTTITDVKIERNRDTKLPTITLRK</sequence>
<gene>
    <name evidence="2" type="ORF">J7I43_17005</name>
</gene>
<evidence type="ECO:0000313" key="2">
    <source>
        <dbReference type="EMBL" id="MBO9153930.1"/>
    </source>
</evidence>
<evidence type="ECO:0000259" key="1">
    <source>
        <dbReference type="Pfam" id="PF14321"/>
    </source>
</evidence>
<name>A0ABS3YGW7_9BACT</name>
<protein>
    <submittedName>
        <fullName evidence="2">DUF4382 domain-containing protein</fullName>
    </submittedName>
</protein>
<reference evidence="3" key="1">
    <citation type="submission" date="2021-03" db="EMBL/GenBank/DDBJ databases">
        <title>Assistant Professor.</title>
        <authorList>
            <person name="Huq M.A."/>
        </authorList>
    </citation>
    <scope>NUCLEOTIDE SEQUENCE [LARGE SCALE GENOMIC DNA]</scope>
    <source>
        <strain evidence="3">MAH-28</strain>
    </source>
</reference>